<organism evidence="1 2">
    <name type="scientific">Cupriavidus taiwanensis</name>
    <dbReference type="NCBI Taxonomy" id="164546"/>
    <lineage>
        <taxon>Bacteria</taxon>
        <taxon>Pseudomonadati</taxon>
        <taxon>Pseudomonadota</taxon>
        <taxon>Betaproteobacteria</taxon>
        <taxon>Burkholderiales</taxon>
        <taxon>Burkholderiaceae</taxon>
        <taxon>Cupriavidus</taxon>
    </lineage>
</organism>
<dbReference type="AlphaFoldDB" id="A0A375JB86"/>
<sequence length="207" mass="23141">MKLCTRRSGGDPSCIGSFPDSLRPIRALHTLLQVGLKLSISFGEDPFGSAQGNQFGYSVVLLSSFAKRWHVGSVSVSEQRCGSDARLAGRSNTCESQINDAPRRSARRRHDPLCGLSHSERSRNKFYWHCTVLGIRLFATGWALLEHAFLLEFDISLPLGGTVMKRLPAVIAEHLLPPQLVESLERLHTHYKYIDAQIAEMDKKLVR</sequence>
<dbReference type="EMBL" id="OVTA01000055">
    <property type="protein sequence ID" value="SPS02149.1"/>
    <property type="molecule type" value="Genomic_DNA"/>
</dbReference>
<evidence type="ECO:0000313" key="2">
    <source>
        <dbReference type="Proteomes" id="UP000256805"/>
    </source>
</evidence>
<name>A0A375JB86_9BURK</name>
<dbReference type="Proteomes" id="UP000256805">
    <property type="component" value="Unassembled WGS sequence"/>
</dbReference>
<evidence type="ECO:0000313" key="1">
    <source>
        <dbReference type="EMBL" id="SPS02149.1"/>
    </source>
</evidence>
<proteinExistence type="predicted"/>
<accession>A0A375JB86</accession>
<reference evidence="1 2" key="1">
    <citation type="submission" date="2018-01" db="EMBL/GenBank/DDBJ databases">
        <authorList>
            <person name="Gaut B.S."/>
            <person name="Morton B.R."/>
            <person name="Clegg M.T."/>
            <person name="Duvall M.R."/>
        </authorList>
    </citation>
    <scope>NUCLEOTIDE SEQUENCE [LARGE SCALE GENOMIC DNA]</scope>
    <source>
        <strain evidence="1">Cupriavidus taiwanensis cmp 52</strain>
    </source>
</reference>
<protein>
    <submittedName>
        <fullName evidence="1">Uncharacterized protein</fullName>
    </submittedName>
</protein>
<gene>
    <name evidence="1" type="ORF">CBM2634_P130008</name>
</gene>